<comment type="caution">
    <text evidence="5">The sequence shown here is derived from an EMBL/GenBank/DDBJ whole genome shotgun (WGS) entry which is preliminary data.</text>
</comment>
<evidence type="ECO:0000313" key="6">
    <source>
        <dbReference type="Proteomes" id="UP000186868"/>
    </source>
</evidence>
<dbReference type="InterPro" id="IPR000914">
    <property type="entry name" value="SBP_5_dom"/>
</dbReference>
<dbReference type="Proteomes" id="UP000186868">
    <property type="component" value="Unassembled WGS sequence"/>
</dbReference>
<evidence type="ECO:0000313" key="5">
    <source>
        <dbReference type="EMBL" id="OKH25649.1"/>
    </source>
</evidence>
<dbReference type="Pfam" id="PF00496">
    <property type="entry name" value="SBP_bac_5"/>
    <property type="match status" value="1"/>
</dbReference>
<dbReference type="GO" id="GO:0043190">
    <property type="term" value="C:ATP-binding cassette (ABC) transporter complex"/>
    <property type="evidence" value="ECO:0007669"/>
    <property type="project" value="InterPro"/>
</dbReference>
<keyword evidence="3" id="KW-0732">Signal</keyword>
<dbReference type="AlphaFoldDB" id="A0A1U7HQ08"/>
<dbReference type="FunFam" id="3.10.105.10:FF:000006">
    <property type="entry name" value="Peptide ABC transporter substrate-binding protein"/>
    <property type="match status" value="1"/>
</dbReference>
<sequence>MTKLSSSIATICRRGIAIVLGILVTVSLGACNPASFRSQAAQVPQVVFSIISDPKTFNAVLSAESPNVFGYIYEGLITENPITGKKEPALAESWQVSEDKLKFVFTLRKGLKWSDGQPLTADDVVFSYNDLYLNQNIPNNYKDSLKIGLSQAFPKIRQLDDRRIEFILPEPYAPFLDTAGLPILPAHILRKTLKTKDAEGRLKFLSTWGVDTPPEQIIVNGPYKLKNFVTSQRVIFERNPYYWKKDKQGNQLPYIERVILAIVESQDTSLLQFRSGSLDSLSVNPEYFSLLKREEDRGKFTIYNGGPAYGSQFISFNLNKGKRNGKPLVNPIKSRWFNNVKFRQAVAYAIDRQRIINNIYQGLGGPINSLISIQSPYYDKTLKGYNYNPEKAKKLLQEAGFKYNSKEQLLDSEGNRVRFTLITNSGNKSREAMGAQIKNDLAKIGIQVDYTPIDFNVLVDKLSNSLDWECYLLGLTGDNEPHIPNVWLTDGNLHTFNQKPQPGQKPIEGWEVSEWEQKLAQLTIQGARELDIEKRKAIYTEIQRLEQEYLPMIYLVQPYSLGAVRDRFEGIQFSALGGAFWNLDEIKISSKKSR</sequence>
<evidence type="ECO:0000256" key="3">
    <source>
        <dbReference type="ARBA" id="ARBA00022729"/>
    </source>
</evidence>
<dbReference type="PIRSF" id="PIRSF002741">
    <property type="entry name" value="MppA"/>
    <property type="match status" value="1"/>
</dbReference>
<accession>A0A1U7HQ08</accession>
<keyword evidence="2" id="KW-0813">Transport</keyword>
<evidence type="ECO:0000256" key="1">
    <source>
        <dbReference type="ARBA" id="ARBA00005695"/>
    </source>
</evidence>
<dbReference type="OrthoDB" id="9796817at2"/>
<dbReference type="GO" id="GO:0042597">
    <property type="term" value="C:periplasmic space"/>
    <property type="evidence" value="ECO:0007669"/>
    <property type="project" value="UniProtKB-ARBA"/>
</dbReference>
<gene>
    <name evidence="5" type="ORF">NIES593_04770</name>
</gene>
<name>A0A1U7HQ08_9CYAN</name>
<protein>
    <submittedName>
        <fullName evidence="5">Peptide ABC transporter substrate-binding protein</fullName>
    </submittedName>
</protein>
<comment type="similarity">
    <text evidence="1">Belongs to the bacterial solute-binding protein 5 family.</text>
</comment>
<dbReference type="Gene3D" id="3.10.105.10">
    <property type="entry name" value="Dipeptide-binding Protein, Domain 3"/>
    <property type="match status" value="1"/>
</dbReference>
<dbReference type="EMBL" id="MRCB01000003">
    <property type="protein sequence ID" value="OKH25649.1"/>
    <property type="molecule type" value="Genomic_DNA"/>
</dbReference>
<dbReference type="PROSITE" id="PS51257">
    <property type="entry name" value="PROKAR_LIPOPROTEIN"/>
    <property type="match status" value="1"/>
</dbReference>
<evidence type="ECO:0000259" key="4">
    <source>
        <dbReference type="Pfam" id="PF00496"/>
    </source>
</evidence>
<dbReference type="PANTHER" id="PTHR30290">
    <property type="entry name" value="PERIPLASMIC BINDING COMPONENT OF ABC TRANSPORTER"/>
    <property type="match status" value="1"/>
</dbReference>
<dbReference type="InterPro" id="IPR030678">
    <property type="entry name" value="Peptide/Ni-bd"/>
</dbReference>
<dbReference type="FunFam" id="3.90.76.10:FF:000004">
    <property type="entry name" value="Peptide ABC transporter substrate-binding protein"/>
    <property type="match status" value="1"/>
</dbReference>
<evidence type="ECO:0000256" key="2">
    <source>
        <dbReference type="ARBA" id="ARBA00022448"/>
    </source>
</evidence>
<dbReference type="CDD" id="cd08500">
    <property type="entry name" value="PBP2_NikA_DppA_OppA_like_4"/>
    <property type="match status" value="1"/>
</dbReference>
<dbReference type="RefSeq" id="WP_073598489.1">
    <property type="nucleotide sequence ID" value="NZ_MRCB01000003.1"/>
</dbReference>
<dbReference type="Gene3D" id="3.90.76.10">
    <property type="entry name" value="Dipeptide-binding Protein, Domain 1"/>
    <property type="match status" value="1"/>
</dbReference>
<dbReference type="GO" id="GO:0015833">
    <property type="term" value="P:peptide transport"/>
    <property type="evidence" value="ECO:0007669"/>
    <property type="project" value="TreeGrafter"/>
</dbReference>
<reference evidence="5 6" key="1">
    <citation type="submission" date="2016-11" db="EMBL/GenBank/DDBJ databases">
        <title>Draft Genome Sequences of Nine Cyanobacterial Strains from Diverse Habitats.</title>
        <authorList>
            <person name="Zhu T."/>
            <person name="Hou S."/>
            <person name="Lu X."/>
            <person name="Hess W.R."/>
        </authorList>
    </citation>
    <scope>NUCLEOTIDE SEQUENCE [LARGE SCALE GENOMIC DNA]</scope>
    <source>
        <strain evidence="5 6">NIES-593</strain>
    </source>
</reference>
<dbReference type="InterPro" id="IPR039424">
    <property type="entry name" value="SBP_5"/>
</dbReference>
<keyword evidence="6" id="KW-1185">Reference proteome</keyword>
<feature type="domain" description="Solute-binding protein family 5" evidence="4">
    <location>
        <begin position="87"/>
        <end position="489"/>
    </location>
</feature>
<organism evidence="5 6">
    <name type="scientific">Hydrococcus rivularis NIES-593</name>
    <dbReference type="NCBI Taxonomy" id="1921803"/>
    <lineage>
        <taxon>Bacteria</taxon>
        <taxon>Bacillati</taxon>
        <taxon>Cyanobacteriota</taxon>
        <taxon>Cyanophyceae</taxon>
        <taxon>Pleurocapsales</taxon>
        <taxon>Hydrococcaceae</taxon>
        <taxon>Hydrococcus</taxon>
    </lineage>
</organism>
<proteinExistence type="inferred from homology"/>
<dbReference type="GO" id="GO:1904680">
    <property type="term" value="F:peptide transmembrane transporter activity"/>
    <property type="evidence" value="ECO:0007669"/>
    <property type="project" value="TreeGrafter"/>
</dbReference>
<dbReference type="PANTHER" id="PTHR30290:SF9">
    <property type="entry name" value="OLIGOPEPTIDE-BINDING PROTEIN APPA"/>
    <property type="match status" value="1"/>
</dbReference>
<dbReference type="STRING" id="1921803.NIES593_04770"/>
<dbReference type="Gene3D" id="3.40.190.10">
    <property type="entry name" value="Periplasmic binding protein-like II"/>
    <property type="match status" value="1"/>
</dbReference>
<dbReference type="SUPFAM" id="SSF53850">
    <property type="entry name" value="Periplasmic binding protein-like II"/>
    <property type="match status" value="1"/>
</dbReference>